<dbReference type="EMBL" id="CP116967">
    <property type="protein sequence ID" value="WNM57084.1"/>
    <property type="molecule type" value="Genomic_DNA"/>
</dbReference>
<dbReference type="KEGG" id="nall:PP769_14010"/>
<organism evidence="1 2">
    <name type="scientific">Candidatus Nitrospira allomarina</name>
    <dbReference type="NCBI Taxonomy" id="3020900"/>
    <lineage>
        <taxon>Bacteria</taxon>
        <taxon>Pseudomonadati</taxon>
        <taxon>Nitrospirota</taxon>
        <taxon>Nitrospiria</taxon>
        <taxon>Nitrospirales</taxon>
        <taxon>Nitrospiraceae</taxon>
        <taxon>Nitrospira</taxon>
    </lineage>
</organism>
<dbReference type="AlphaFoldDB" id="A0AA96G7Z5"/>
<dbReference type="RefSeq" id="WP_312641167.1">
    <property type="nucleotide sequence ID" value="NZ_CP116967.1"/>
</dbReference>
<sequence>MWRKILVLLVVVMVGYVSNVFSQGACLENATLWYSHVMMSSQPFFVKLERGQDHVRRALDAVDASYTVLRSDSDQQAYPRVVITTSFWFPFIVSEHFHTEGDAASRVVFTAHYLGLFGLALSIGDSVEIAA</sequence>
<keyword evidence="2" id="KW-1185">Reference proteome</keyword>
<protein>
    <submittedName>
        <fullName evidence="1">Uncharacterized protein</fullName>
    </submittedName>
</protein>
<evidence type="ECO:0000313" key="1">
    <source>
        <dbReference type="EMBL" id="WNM57084.1"/>
    </source>
</evidence>
<proteinExistence type="predicted"/>
<dbReference type="Proteomes" id="UP001302719">
    <property type="component" value="Chromosome"/>
</dbReference>
<evidence type="ECO:0000313" key="2">
    <source>
        <dbReference type="Proteomes" id="UP001302719"/>
    </source>
</evidence>
<name>A0AA96G7Z5_9BACT</name>
<accession>A0AA96G7Z5</accession>
<reference evidence="1 2" key="1">
    <citation type="submission" date="2023-01" db="EMBL/GenBank/DDBJ databases">
        <title>Cultivation and genomic characterization of new, ubiquitous marine nitrite-oxidizing bacteria from the Nitrospirales.</title>
        <authorList>
            <person name="Mueller A.J."/>
            <person name="Daebeler A."/>
            <person name="Herbold C.W."/>
            <person name="Kirkegaard R.H."/>
            <person name="Daims H."/>
        </authorList>
    </citation>
    <scope>NUCLEOTIDE SEQUENCE [LARGE SCALE GENOMIC DNA]</scope>
    <source>
        <strain evidence="1 2">VA</strain>
    </source>
</reference>
<gene>
    <name evidence="1" type="ORF">PP769_14010</name>
</gene>